<evidence type="ECO:0000256" key="1">
    <source>
        <dbReference type="ARBA" id="ARBA00022729"/>
    </source>
</evidence>
<keyword evidence="1" id="KW-0732">Signal</keyword>
<dbReference type="InterPro" id="IPR051558">
    <property type="entry name" value="Metallophosphoesterase_PAP"/>
</dbReference>
<dbReference type="PANTHER" id="PTHR10161">
    <property type="entry name" value="TARTRATE-RESISTANT ACID PHOSPHATASE TYPE 5"/>
    <property type="match status" value="1"/>
</dbReference>
<organism evidence="5 6">
    <name type="scientific">Polarella glacialis</name>
    <name type="common">Dinoflagellate</name>
    <dbReference type="NCBI Taxonomy" id="89957"/>
    <lineage>
        <taxon>Eukaryota</taxon>
        <taxon>Sar</taxon>
        <taxon>Alveolata</taxon>
        <taxon>Dinophyceae</taxon>
        <taxon>Suessiales</taxon>
        <taxon>Suessiaceae</taxon>
        <taxon>Polarella</taxon>
    </lineage>
</organism>
<reference evidence="5" key="1">
    <citation type="submission" date="2021-02" db="EMBL/GenBank/DDBJ databases">
        <authorList>
            <person name="Dougan E. K."/>
            <person name="Rhodes N."/>
            <person name="Thang M."/>
            <person name="Chan C."/>
        </authorList>
    </citation>
    <scope>NUCLEOTIDE SEQUENCE</scope>
</reference>
<dbReference type="Pfam" id="PF00149">
    <property type="entry name" value="Metallophos"/>
    <property type="match status" value="1"/>
</dbReference>
<name>A0A813IIJ8_POLGL</name>
<comment type="caution">
    <text evidence="5">The sequence shown here is derived from an EMBL/GenBank/DDBJ whole genome shotgun (WGS) entry which is preliminary data.</text>
</comment>
<dbReference type="InterPro" id="IPR004843">
    <property type="entry name" value="Calcineurin-like_PHP"/>
</dbReference>
<accession>A0A813IIJ8</accession>
<evidence type="ECO:0000313" key="6">
    <source>
        <dbReference type="Proteomes" id="UP000626109"/>
    </source>
</evidence>
<evidence type="ECO:0000313" key="5">
    <source>
        <dbReference type="EMBL" id="CAE8650300.1"/>
    </source>
</evidence>
<feature type="domain" description="Calcineurin-like phosphoesterase" evidence="4">
    <location>
        <begin position="541"/>
        <end position="815"/>
    </location>
</feature>
<dbReference type="AlphaFoldDB" id="A0A813IIJ8"/>
<evidence type="ECO:0000256" key="3">
    <source>
        <dbReference type="SAM" id="MobiDB-lite"/>
    </source>
</evidence>
<dbReference type="EMBL" id="CAJNNW010008731">
    <property type="protein sequence ID" value="CAE8650300.1"/>
    <property type="molecule type" value="Genomic_DNA"/>
</dbReference>
<dbReference type="Proteomes" id="UP000626109">
    <property type="component" value="Unassembled WGS sequence"/>
</dbReference>
<feature type="region of interest" description="Disordered" evidence="3">
    <location>
        <begin position="1025"/>
        <end position="1048"/>
    </location>
</feature>
<dbReference type="PANTHER" id="PTHR10161:SF14">
    <property type="entry name" value="TARTRATE-RESISTANT ACID PHOSPHATASE TYPE 5"/>
    <property type="match status" value="1"/>
</dbReference>
<gene>
    <name evidence="5" type="ORF">PGLA2088_LOCUS8163</name>
</gene>
<evidence type="ECO:0000259" key="4">
    <source>
        <dbReference type="Pfam" id="PF00149"/>
    </source>
</evidence>
<protein>
    <recommendedName>
        <fullName evidence="4">Calcineurin-like phosphoesterase domain-containing protein</fullName>
    </recommendedName>
</protein>
<dbReference type="SUPFAM" id="SSF56300">
    <property type="entry name" value="Metallo-dependent phosphatases"/>
    <property type="match status" value="1"/>
</dbReference>
<feature type="compositionally biased region" description="Polar residues" evidence="3">
    <location>
        <begin position="1026"/>
        <end position="1040"/>
    </location>
</feature>
<dbReference type="GO" id="GO:0016787">
    <property type="term" value="F:hydrolase activity"/>
    <property type="evidence" value="ECO:0007669"/>
    <property type="project" value="UniProtKB-KW"/>
</dbReference>
<proteinExistence type="predicted"/>
<keyword evidence="2" id="KW-0378">Hydrolase</keyword>
<dbReference type="InterPro" id="IPR029052">
    <property type="entry name" value="Metallo-depent_PP-like"/>
</dbReference>
<dbReference type="Gene3D" id="3.60.21.10">
    <property type="match status" value="1"/>
</dbReference>
<evidence type="ECO:0000256" key="2">
    <source>
        <dbReference type="ARBA" id="ARBA00022801"/>
    </source>
</evidence>
<sequence length="1048" mass="118205">MMSSYSAVFDGGAQEVSMLEVEESSTAAEGQGSMQEVVPTYLTLGKWSAAKLVLGSLVGISAVVVLLATGRSQAESDQSGELPVEQKWWHPPAPKSFVNTSDAECQAFADRTGCSWTSDWSCPGQKVGRRGLASHAGMGFECCCNRELWKFEEERAMQFLPNCSATAFIITSVRNGKHLSYRQGSVGFDEGAVLRTFSGFAEEKFQAKDYVRNFIIPQEHRGWYITSSPAVGKVIIQSTHANMHWEDRYGHFGMSWHALDWQRWNVSDAGNGRVFFKGLSGKYLREHEGNLIMSPNQTEDEMFTLECAAPQPRPAWSKELEKAKGGKRINQKMYEEMSDHDLRYLLEYKAALEGEHMSQIAAQDPASTAVLEKNYRRTLDKITKEGFSNQANSAKYRARGNGWCLGTSFKRMKEHTASWEKLEDFDETHGTSKACEEKCTASSWCVAYMTKFANEQSWCDIIEYVDTEALKGVVSADTDLQFHCFSKDAAIPKPYWEDWPEKCSPKFVVDVPAPAYSTALNGLKLPDVCIKKTNEEHEHTVMVLGDWGGLSYNWQPPKTADNSWHKLPNGVKSTPKRPFLWGVDNNAQMKVAGHFKAKAALLDPDYVLNAGDSFYWGGINTQCGKPLSDHVDTRQWGPIFEFVYNGPGLDGKPWLGVLGNHDYGGYQFNAGWDQIIGRTWGGKDSTNRWIMPGQYYQVKVYYPEFSVDYYFVDSNLWDAWPDSYGNQFHNICGSHTGNWGASCGASGPYNLGSCSSWFKNLWQNQMKWLDKNLGNSSSTWQIVVTHFPPIWGSKDWNWLSAKHGIDLFVSGHVHSQYILAPWDKSNPVAPTACAVSGGGGGITSNLYPNSNGEDDAYGFMILTLKKDAIRIETISHAGVSRRVVWVKPRPINVWDYYDESMQPDWLSQEEDDKKKSMDRNMSLKDYQAMRGIENWKLDKETKQNATQVWNAEVQLATRKGIWPPWKRNQWAAKDIEEKKVAEKSATAFSQGLTLAEYDAKIKQEARQKAEADLLQRIQEAAGKYKSTISQRAQSRRSMPSEQGFGWFR</sequence>